<accession>A0A1L3MTI5</accession>
<keyword evidence="2" id="KW-0808">Transferase</keyword>
<dbReference type="CDD" id="cd02440">
    <property type="entry name" value="AdoMet_MTases"/>
    <property type="match status" value="1"/>
</dbReference>
<dbReference type="InterPro" id="IPR029063">
    <property type="entry name" value="SAM-dependent_MTases_sf"/>
</dbReference>
<keyword evidence="3" id="KW-1185">Reference proteome</keyword>
<dbReference type="AlphaFoldDB" id="A0A1L3MTI5"/>
<organism evidence="2 3">
    <name type="scientific">Bacillus weihaiensis</name>
    <dbReference type="NCBI Taxonomy" id="1547283"/>
    <lineage>
        <taxon>Bacteria</taxon>
        <taxon>Bacillati</taxon>
        <taxon>Bacillota</taxon>
        <taxon>Bacilli</taxon>
        <taxon>Bacillales</taxon>
        <taxon>Bacillaceae</taxon>
        <taxon>Bacillus</taxon>
    </lineage>
</organism>
<reference evidence="2 3" key="1">
    <citation type="journal article" date="2016" name="Sci. Rep.">
        <title>Complete genome sequence and transcriptomic analysis of a novel marine strain Bacillus weihaiensis reveals the mechanism of brown algae degradation.</title>
        <authorList>
            <person name="Zhu Y."/>
            <person name="Chen P."/>
            <person name="Bao Y."/>
            <person name="Men Y."/>
            <person name="Zeng Y."/>
            <person name="Yang J."/>
            <person name="Sun J."/>
            <person name="Sun Y."/>
        </authorList>
    </citation>
    <scope>NUCLEOTIDE SEQUENCE [LARGE SCALE GENOMIC DNA]</scope>
    <source>
        <strain evidence="2 3">Alg07</strain>
    </source>
</reference>
<dbReference type="GO" id="GO:0008757">
    <property type="term" value="F:S-adenosylmethionine-dependent methyltransferase activity"/>
    <property type="evidence" value="ECO:0007669"/>
    <property type="project" value="InterPro"/>
</dbReference>
<dbReference type="EMBL" id="CP016020">
    <property type="protein sequence ID" value="APH05652.1"/>
    <property type="molecule type" value="Genomic_DNA"/>
</dbReference>
<dbReference type="STRING" id="1547283.A9C19_13330"/>
<evidence type="ECO:0000313" key="3">
    <source>
        <dbReference type="Proteomes" id="UP000181936"/>
    </source>
</evidence>
<name>A0A1L3MTI5_9BACI</name>
<gene>
    <name evidence="2" type="ORF">A9C19_13330</name>
</gene>
<evidence type="ECO:0000313" key="2">
    <source>
        <dbReference type="EMBL" id="APH05652.1"/>
    </source>
</evidence>
<dbReference type="Gene3D" id="3.40.50.150">
    <property type="entry name" value="Vaccinia Virus protein VP39"/>
    <property type="match status" value="1"/>
</dbReference>
<dbReference type="PANTHER" id="PTHR43861">
    <property type="entry name" value="TRANS-ACONITATE 2-METHYLTRANSFERASE-RELATED"/>
    <property type="match status" value="1"/>
</dbReference>
<feature type="domain" description="Methyltransferase type 11" evidence="1">
    <location>
        <begin position="51"/>
        <end position="145"/>
    </location>
</feature>
<dbReference type="InterPro" id="IPR013216">
    <property type="entry name" value="Methyltransf_11"/>
</dbReference>
<sequence>MYVYREASVYDHPQFFEDFLNRRNRDNSPNNVIEGPIVHQLIGNIKDKTILDLGCGDGRFGNELLSRGCTSYRGIDGSENMVRVAKDHVSELGGEIQLASLQTIDLKQRQYDLVVSRLVFHYLQDLKTVFRNVYYSLKDDGKFVFSVQHPLLLSSTKSAEALGKKTAWLVDDYFQSGERIEPWIGKNVVKYHRTIEEYFQLLKQAGFTIHDIREGTPSPDFFEDKQEYERRMRIPLFLLFSCGK</sequence>
<dbReference type="Proteomes" id="UP000181936">
    <property type="component" value="Chromosome"/>
</dbReference>
<dbReference type="Pfam" id="PF08241">
    <property type="entry name" value="Methyltransf_11"/>
    <property type="match status" value="1"/>
</dbReference>
<dbReference type="KEGG" id="bwh:A9C19_13330"/>
<dbReference type="SUPFAM" id="SSF53335">
    <property type="entry name" value="S-adenosyl-L-methionine-dependent methyltransferases"/>
    <property type="match status" value="1"/>
</dbReference>
<protein>
    <submittedName>
        <fullName evidence="2">Methyltransferase</fullName>
    </submittedName>
</protein>
<dbReference type="GO" id="GO:0032259">
    <property type="term" value="P:methylation"/>
    <property type="evidence" value="ECO:0007669"/>
    <property type="project" value="UniProtKB-KW"/>
</dbReference>
<proteinExistence type="predicted"/>
<evidence type="ECO:0000259" key="1">
    <source>
        <dbReference type="Pfam" id="PF08241"/>
    </source>
</evidence>
<dbReference type="OrthoDB" id="9791837at2"/>
<keyword evidence="2" id="KW-0489">Methyltransferase</keyword>